<comment type="similarity">
    <text evidence="10">Belongs to the AAA ATPase family.</text>
</comment>
<dbReference type="PANTHER" id="PTHR23076:SF113">
    <property type="entry name" value="ATP-DEPENDENT ZINC METALLOPROTEASE FTSH 1, CHLOROPLASTIC-RELATED"/>
    <property type="match status" value="1"/>
</dbReference>
<feature type="region of interest" description="Disordered" evidence="11">
    <location>
        <begin position="70"/>
        <end position="91"/>
    </location>
</feature>
<dbReference type="InterPro" id="IPR003960">
    <property type="entry name" value="ATPase_AAA_CS"/>
</dbReference>
<evidence type="ECO:0000313" key="13">
    <source>
        <dbReference type="EMBL" id="CAD9472122.1"/>
    </source>
</evidence>
<dbReference type="AlphaFoldDB" id="A0A7S2E3T8"/>
<dbReference type="PANTHER" id="PTHR23076">
    <property type="entry name" value="METALLOPROTEASE M41 FTSH"/>
    <property type="match status" value="1"/>
</dbReference>
<protein>
    <recommendedName>
        <fullName evidence="12">AAA+ ATPase domain-containing protein</fullName>
    </recommendedName>
</protein>
<evidence type="ECO:0000256" key="5">
    <source>
        <dbReference type="ARBA" id="ARBA00022801"/>
    </source>
</evidence>
<dbReference type="FunFam" id="3.40.50.300:FF:000277">
    <property type="entry name" value="ATP-dependent zinc metalloprotease FtsH"/>
    <property type="match status" value="1"/>
</dbReference>
<dbReference type="InterPro" id="IPR027417">
    <property type="entry name" value="P-loop_NTPase"/>
</dbReference>
<keyword evidence="5" id="KW-0378">Hydrolase</keyword>
<keyword evidence="7" id="KW-0809">Transit peptide</keyword>
<keyword evidence="6 10" id="KW-0067">ATP-binding</keyword>
<dbReference type="Gene3D" id="1.10.8.60">
    <property type="match status" value="1"/>
</dbReference>
<reference evidence="13" key="1">
    <citation type="submission" date="2021-01" db="EMBL/GenBank/DDBJ databases">
        <authorList>
            <person name="Corre E."/>
            <person name="Pelletier E."/>
            <person name="Niang G."/>
            <person name="Scheremetjew M."/>
            <person name="Finn R."/>
            <person name="Kale V."/>
            <person name="Holt S."/>
            <person name="Cochrane G."/>
            <person name="Meng A."/>
            <person name="Brown T."/>
            <person name="Cohen L."/>
        </authorList>
    </citation>
    <scope>NUCLEOTIDE SEQUENCE</scope>
    <source>
        <strain evidence="13">CCMP1381</strain>
    </source>
</reference>
<evidence type="ECO:0000256" key="4">
    <source>
        <dbReference type="ARBA" id="ARBA00022741"/>
    </source>
</evidence>
<evidence type="ECO:0000256" key="10">
    <source>
        <dbReference type="RuleBase" id="RU003651"/>
    </source>
</evidence>
<evidence type="ECO:0000256" key="2">
    <source>
        <dbReference type="ARBA" id="ARBA00022670"/>
    </source>
</evidence>
<dbReference type="SUPFAM" id="SSF52540">
    <property type="entry name" value="P-loop containing nucleoside triphosphate hydrolases"/>
    <property type="match status" value="1"/>
</dbReference>
<accession>A0A7S2E3T8</accession>
<dbReference type="InterPro" id="IPR041569">
    <property type="entry name" value="AAA_lid_3"/>
</dbReference>
<gene>
    <name evidence="13" type="ORF">DSPE1174_LOCUS27579</name>
</gene>
<keyword evidence="2" id="KW-0645">Protease</keyword>
<dbReference type="EMBL" id="HBGS01053455">
    <property type="protein sequence ID" value="CAD9472122.1"/>
    <property type="molecule type" value="Transcribed_RNA"/>
</dbReference>
<evidence type="ECO:0000256" key="1">
    <source>
        <dbReference type="ARBA" id="ARBA00004141"/>
    </source>
</evidence>
<comment type="subcellular location">
    <subcellularLocation>
        <location evidence="1">Membrane</location>
        <topology evidence="1">Multi-pass membrane protein</topology>
    </subcellularLocation>
</comment>
<dbReference type="InterPro" id="IPR003959">
    <property type="entry name" value="ATPase_AAA_core"/>
</dbReference>
<evidence type="ECO:0000256" key="7">
    <source>
        <dbReference type="ARBA" id="ARBA00022946"/>
    </source>
</evidence>
<evidence type="ECO:0000256" key="9">
    <source>
        <dbReference type="ARBA" id="ARBA00023136"/>
    </source>
</evidence>
<dbReference type="GO" id="GO:0004176">
    <property type="term" value="F:ATP-dependent peptidase activity"/>
    <property type="evidence" value="ECO:0007669"/>
    <property type="project" value="TreeGrafter"/>
</dbReference>
<evidence type="ECO:0000256" key="8">
    <source>
        <dbReference type="ARBA" id="ARBA00022989"/>
    </source>
</evidence>
<evidence type="ECO:0000256" key="6">
    <source>
        <dbReference type="ARBA" id="ARBA00022840"/>
    </source>
</evidence>
<evidence type="ECO:0000256" key="11">
    <source>
        <dbReference type="SAM" id="MobiDB-lite"/>
    </source>
</evidence>
<keyword evidence="4 10" id="KW-0547">Nucleotide-binding</keyword>
<evidence type="ECO:0000256" key="3">
    <source>
        <dbReference type="ARBA" id="ARBA00022692"/>
    </source>
</evidence>
<dbReference type="GO" id="GO:0005524">
    <property type="term" value="F:ATP binding"/>
    <property type="evidence" value="ECO:0007669"/>
    <property type="project" value="UniProtKB-KW"/>
</dbReference>
<keyword evidence="3" id="KW-0812">Transmembrane</keyword>
<evidence type="ECO:0000259" key="12">
    <source>
        <dbReference type="SMART" id="SM00382"/>
    </source>
</evidence>
<dbReference type="GO" id="GO:0009535">
    <property type="term" value="C:chloroplast thylakoid membrane"/>
    <property type="evidence" value="ECO:0007669"/>
    <property type="project" value="TreeGrafter"/>
</dbReference>
<dbReference type="Pfam" id="PF00004">
    <property type="entry name" value="AAA"/>
    <property type="match status" value="1"/>
</dbReference>
<dbReference type="GO" id="GO:0006508">
    <property type="term" value="P:proteolysis"/>
    <property type="evidence" value="ECO:0007669"/>
    <property type="project" value="UniProtKB-KW"/>
</dbReference>
<name>A0A7S2E3T8_9STRA</name>
<keyword evidence="9" id="KW-0472">Membrane</keyword>
<dbReference type="GO" id="GO:0016887">
    <property type="term" value="F:ATP hydrolysis activity"/>
    <property type="evidence" value="ECO:0007669"/>
    <property type="project" value="InterPro"/>
</dbReference>
<keyword evidence="8" id="KW-1133">Transmembrane helix</keyword>
<dbReference type="PROSITE" id="PS00674">
    <property type="entry name" value="AAA"/>
    <property type="match status" value="1"/>
</dbReference>
<dbReference type="SMART" id="SM00382">
    <property type="entry name" value="AAA"/>
    <property type="match status" value="1"/>
</dbReference>
<organism evidence="13">
    <name type="scientific">Octactis speculum</name>
    <dbReference type="NCBI Taxonomy" id="3111310"/>
    <lineage>
        <taxon>Eukaryota</taxon>
        <taxon>Sar</taxon>
        <taxon>Stramenopiles</taxon>
        <taxon>Ochrophyta</taxon>
        <taxon>Dictyochophyceae</taxon>
        <taxon>Dictyochales</taxon>
        <taxon>Dictyochaceae</taxon>
        <taxon>Octactis</taxon>
    </lineage>
</organism>
<dbReference type="Pfam" id="PF17862">
    <property type="entry name" value="AAA_lid_3"/>
    <property type="match status" value="1"/>
</dbReference>
<dbReference type="Gene3D" id="3.40.50.300">
    <property type="entry name" value="P-loop containing nucleotide triphosphate hydrolases"/>
    <property type="match status" value="1"/>
</dbReference>
<dbReference type="InterPro" id="IPR003593">
    <property type="entry name" value="AAA+_ATPase"/>
</dbReference>
<feature type="domain" description="AAA+ ATPase" evidence="12">
    <location>
        <begin position="366"/>
        <end position="509"/>
    </location>
</feature>
<sequence length="601" mass="64292">MVIFGPERFGLISILLTVASCHNHLTFIHTRRAFFPSSLRTCGPSSPASLLPQRHDLVLPPLNGVSSMRGETRRFASLTPKDPSKDEPRRPAGWVKLINSLKRLLTKMAARLQRKSMTGLFPGRLVRPSLSRKLIYRLVVLVASFSLATSMAGAGRSPPPVEIPYSEFLRVVDQKPALIQRVMISPTRWDFMIELPAPAVEEATADPKVASAAESPAALESKTVPSAIERFKVSAAAKVKSRRMGGAAVKTGPTVIRGFTRPVAARPEMIEKLSQADIPFKAASATARKGLAALLPLIYLGGFLGFYSRTFTKMGGGAGKKVASGALPPGSGFEGVAGMSSSKAEVSEIVEMLKFPERYVAVGARLPSGILLVGPPGTGKTLLARAVAAEAQVPFFFCSGSDFVEMFVGRGAARVRQLFKDATKSKSTASIIFVDELDAIGKSRNSGLGLRDNSEAEQTLNQLLACMDGLDTSNDGVIVIAATNRFAVLDDALTRPGRFDRVVNVGLPDEEGRRAILKVHMAKDMRAYEEPMDDIAVVVAKLTPGACGADLAALVNEAAIRAVRRGANRLSTGDFVDAIQQSNQGRGSPGDPVTQLLKRFT</sequence>
<proteinExistence type="inferred from homology"/>